<dbReference type="GO" id="GO:0005524">
    <property type="term" value="F:ATP binding"/>
    <property type="evidence" value="ECO:0007669"/>
    <property type="project" value="UniProtKB-KW"/>
</dbReference>
<dbReference type="InterPro" id="IPR027417">
    <property type="entry name" value="P-loop_NTPase"/>
</dbReference>
<keyword evidence="2" id="KW-0067">ATP-binding</keyword>
<organism evidence="2 3">
    <name type="scientific">Oceanobacillus locisalsi</name>
    <dbReference type="NCBI Taxonomy" id="546107"/>
    <lineage>
        <taxon>Bacteria</taxon>
        <taxon>Bacillati</taxon>
        <taxon>Bacillota</taxon>
        <taxon>Bacilli</taxon>
        <taxon>Bacillales</taxon>
        <taxon>Bacillaceae</taxon>
        <taxon>Oceanobacillus</taxon>
    </lineage>
</organism>
<protein>
    <submittedName>
        <fullName evidence="2">ATP-binding protein</fullName>
    </submittedName>
</protein>
<feature type="domain" description="IstB-like ATP-binding" evidence="1">
    <location>
        <begin position="2"/>
        <end position="53"/>
    </location>
</feature>
<proteinExistence type="predicted"/>
<feature type="non-terminal residue" evidence="2">
    <location>
        <position position="1"/>
    </location>
</feature>
<dbReference type="Proteomes" id="UP001597041">
    <property type="component" value="Unassembled WGS sequence"/>
</dbReference>
<dbReference type="Pfam" id="PF01695">
    <property type="entry name" value="IstB_IS21"/>
    <property type="match status" value="1"/>
</dbReference>
<dbReference type="RefSeq" id="WP_379594618.1">
    <property type="nucleotide sequence ID" value="NZ_JBHTKK010000047.1"/>
</dbReference>
<reference evidence="3" key="1">
    <citation type="journal article" date="2019" name="Int. J. Syst. Evol. Microbiol.">
        <title>The Global Catalogue of Microorganisms (GCM) 10K type strain sequencing project: providing services to taxonomists for standard genome sequencing and annotation.</title>
        <authorList>
            <consortium name="The Broad Institute Genomics Platform"/>
            <consortium name="The Broad Institute Genome Sequencing Center for Infectious Disease"/>
            <person name="Wu L."/>
            <person name="Ma J."/>
        </authorList>
    </citation>
    <scope>NUCLEOTIDE SEQUENCE [LARGE SCALE GENOMIC DNA]</scope>
    <source>
        <strain evidence="3">CCUG 56608</strain>
    </source>
</reference>
<accession>A0ABW3NKA5</accession>
<sequence>NASTIFCSQFDPRGWHEKIGEITLADAILDRIVHDSYPIMIDGNTSMREKHGLKN</sequence>
<keyword evidence="2" id="KW-0547">Nucleotide-binding</keyword>
<comment type="caution">
    <text evidence="2">The sequence shown here is derived from an EMBL/GenBank/DDBJ whole genome shotgun (WGS) entry which is preliminary data.</text>
</comment>
<keyword evidence="3" id="KW-1185">Reference proteome</keyword>
<dbReference type="InterPro" id="IPR002611">
    <property type="entry name" value="IstB_ATP-bd"/>
</dbReference>
<evidence type="ECO:0000259" key="1">
    <source>
        <dbReference type="Pfam" id="PF01695"/>
    </source>
</evidence>
<dbReference type="EMBL" id="JBHTKK010000047">
    <property type="protein sequence ID" value="MFD1068272.1"/>
    <property type="molecule type" value="Genomic_DNA"/>
</dbReference>
<evidence type="ECO:0000313" key="2">
    <source>
        <dbReference type="EMBL" id="MFD1068272.1"/>
    </source>
</evidence>
<name>A0ABW3NKA5_9BACI</name>
<dbReference type="Gene3D" id="3.40.50.300">
    <property type="entry name" value="P-loop containing nucleotide triphosphate hydrolases"/>
    <property type="match status" value="1"/>
</dbReference>
<evidence type="ECO:0000313" key="3">
    <source>
        <dbReference type="Proteomes" id="UP001597041"/>
    </source>
</evidence>
<gene>
    <name evidence="2" type="ORF">ACFQ19_20040</name>
</gene>